<dbReference type="AlphaFoldDB" id="A0A9X9Q7M2"/>
<gene>
    <name evidence="2" type="ORF">BN2614_LOCUS6</name>
</gene>
<keyword evidence="3" id="KW-1185">Reference proteome</keyword>
<dbReference type="Proteomes" id="UP000269945">
    <property type="component" value="Unassembled WGS sequence"/>
</dbReference>
<reference evidence="2 3" key="1">
    <citation type="submission" date="2018-10" db="EMBL/GenBank/DDBJ databases">
        <authorList>
            <person name="Ekblom R."/>
            <person name="Jareborg N."/>
        </authorList>
    </citation>
    <scope>NUCLEOTIDE SEQUENCE [LARGE SCALE GENOMIC DNA]</scope>
    <source>
        <tissue evidence="2">Muscle</tissue>
    </source>
</reference>
<dbReference type="EMBL" id="CYRY02043600">
    <property type="protein sequence ID" value="VCX38126.1"/>
    <property type="molecule type" value="Genomic_DNA"/>
</dbReference>
<name>A0A9X9Q7M2_GULGU</name>
<protein>
    <submittedName>
        <fullName evidence="2">Uncharacterized protein</fullName>
    </submittedName>
</protein>
<accession>A0A9X9Q7M2</accession>
<proteinExistence type="predicted"/>
<evidence type="ECO:0000313" key="2">
    <source>
        <dbReference type="EMBL" id="VCX38126.1"/>
    </source>
</evidence>
<sequence length="141" mass="15390">DRPRLHPSPQLLAGTVCGSAVGRGQSGCWAPGATPAAWPPPCWGRWASGLEGQEVVHLQAQEWAQQGPELPDSGAAQQGRHQPLERRGVHHVHSCWSIFMSGPGEEALLSEQTSSRCISAFWNRGRHGESSDHLLFCHHHQ</sequence>
<feature type="region of interest" description="Disordered" evidence="1">
    <location>
        <begin position="64"/>
        <end position="84"/>
    </location>
</feature>
<evidence type="ECO:0000256" key="1">
    <source>
        <dbReference type="SAM" id="MobiDB-lite"/>
    </source>
</evidence>
<organism evidence="2 3">
    <name type="scientific">Gulo gulo</name>
    <name type="common">Wolverine</name>
    <name type="synonym">Gluton</name>
    <dbReference type="NCBI Taxonomy" id="48420"/>
    <lineage>
        <taxon>Eukaryota</taxon>
        <taxon>Metazoa</taxon>
        <taxon>Chordata</taxon>
        <taxon>Craniata</taxon>
        <taxon>Vertebrata</taxon>
        <taxon>Euteleostomi</taxon>
        <taxon>Mammalia</taxon>
        <taxon>Eutheria</taxon>
        <taxon>Laurasiatheria</taxon>
        <taxon>Carnivora</taxon>
        <taxon>Caniformia</taxon>
        <taxon>Musteloidea</taxon>
        <taxon>Mustelidae</taxon>
        <taxon>Guloninae</taxon>
        <taxon>Gulo</taxon>
    </lineage>
</organism>
<comment type="caution">
    <text evidence="2">The sequence shown here is derived from an EMBL/GenBank/DDBJ whole genome shotgun (WGS) entry which is preliminary data.</text>
</comment>
<evidence type="ECO:0000313" key="3">
    <source>
        <dbReference type="Proteomes" id="UP000269945"/>
    </source>
</evidence>
<feature type="non-terminal residue" evidence="2">
    <location>
        <position position="1"/>
    </location>
</feature>